<dbReference type="RefSeq" id="WP_074586775.1">
    <property type="nucleotide sequence ID" value="NZ_FNEI01000002.1"/>
</dbReference>
<proteinExistence type="predicted"/>
<dbReference type="Pfam" id="PF20059">
    <property type="entry name" value="DUF6458"/>
    <property type="match status" value="1"/>
</dbReference>
<evidence type="ECO:0000313" key="3">
    <source>
        <dbReference type="Proteomes" id="UP000182130"/>
    </source>
</evidence>
<dbReference type="AlphaFoldDB" id="A0A1G8K1K9"/>
<gene>
    <name evidence="2" type="ORF">SAMN05216555_102101</name>
</gene>
<feature type="domain" description="DUF6458" evidence="1">
    <location>
        <begin position="2"/>
        <end position="60"/>
    </location>
</feature>
<protein>
    <recommendedName>
        <fullName evidence="1">DUF6458 domain-containing protein</fullName>
    </recommendedName>
</protein>
<accession>A0A1G8K1K9</accession>
<sequence length="69" mass="7197">MRIGASIVLIALGAILAFALAPGLIPFIDQMLVGYILMAVGVLGLIVSIIMAFSAHRHTVVEHGPDTVT</sequence>
<evidence type="ECO:0000259" key="1">
    <source>
        <dbReference type="Pfam" id="PF20059"/>
    </source>
</evidence>
<dbReference type="InterPro" id="IPR045597">
    <property type="entry name" value="DUF6458"/>
</dbReference>
<keyword evidence="3" id="KW-1185">Reference proteome</keyword>
<reference evidence="3" key="1">
    <citation type="submission" date="2016-10" db="EMBL/GenBank/DDBJ databases">
        <authorList>
            <person name="Varghese N."/>
            <person name="Submissions S."/>
        </authorList>
    </citation>
    <scope>NUCLEOTIDE SEQUENCE [LARGE SCALE GENOMIC DNA]</scope>
    <source>
        <strain evidence="3">CGMCC 1.10783</strain>
    </source>
</reference>
<dbReference type="STRING" id="1045773.SAMN05216555_102101"/>
<dbReference type="Proteomes" id="UP000182130">
    <property type="component" value="Unassembled WGS sequence"/>
</dbReference>
<evidence type="ECO:0000313" key="2">
    <source>
        <dbReference type="EMBL" id="SDI37293.1"/>
    </source>
</evidence>
<dbReference type="EMBL" id="FNEI01000002">
    <property type="protein sequence ID" value="SDI37293.1"/>
    <property type="molecule type" value="Genomic_DNA"/>
</dbReference>
<organism evidence="2 3">
    <name type="scientific">Arthrobacter cupressi</name>
    <dbReference type="NCBI Taxonomy" id="1045773"/>
    <lineage>
        <taxon>Bacteria</taxon>
        <taxon>Bacillati</taxon>
        <taxon>Actinomycetota</taxon>
        <taxon>Actinomycetes</taxon>
        <taxon>Micrococcales</taxon>
        <taxon>Micrococcaceae</taxon>
        <taxon>Arthrobacter</taxon>
    </lineage>
</organism>
<dbReference type="OrthoDB" id="4775046at2"/>
<name>A0A1G8K1K9_9MICC</name>